<protein>
    <submittedName>
        <fullName evidence="1">Uncharacterized protein</fullName>
    </submittedName>
</protein>
<gene>
    <name evidence="1" type="ORF">L2E82_16682</name>
</gene>
<reference evidence="1 2" key="2">
    <citation type="journal article" date="2022" name="Mol. Ecol. Resour.">
        <title>The genomes of chicory, endive, great burdock and yacon provide insights into Asteraceae paleo-polyploidization history and plant inulin production.</title>
        <authorList>
            <person name="Fan W."/>
            <person name="Wang S."/>
            <person name="Wang H."/>
            <person name="Wang A."/>
            <person name="Jiang F."/>
            <person name="Liu H."/>
            <person name="Zhao H."/>
            <person name="Xu D."/>
            <person name="Zhang Y."/>
        </authorList>
    </citation>
    <scope>NUCLEOTIDE SEQUENCE [LARGE SCALE GENOMIC DNA]</scope>
    <source>
        <strain evidence="2">cv. Punajuju</strain>
        <tissue evidence="1">Leaves</tissue>
    </source>
</reference>
<comment type="caution">
    <text evidence="1">The sequence shown here is derived from an EMBL/GenBank/DDBJ whole genome shotgun (WGS) entry which is preliminary data.</text>
</comment>
<proteinExistence type="predicted"/>
<evidence type="ECO:0000313" key="1">
    <source>
        <dbReference type="EMBL" id="KAI3766617.1"/>
    </source>
</evidence>
<sequence>MNRQPPNSEEWTEVRRRRLKPVITTYFASGIPDRITTGDVAKVFAPFGKLSDVYVARKRDTGGKLFAFIKFEGVGDEKELERRLQGVKIQGITLTINIARYQRKEINPKIPTHHHHGSFIRPNTGEEPAEEGEFRPDDNNPANLSTGGTEMAESPVSMGNRKHNSTTGGNQSLINEVEESPGESRDTGNQKGTEPGGEHVQKENSDKNNSEKNGSNDGPGNKLISLGCFGPFPSKMIFGMTESAISPNQGIERPNNKRAKRRRADSAGRSCSPRDRLNEERTKQTQDNHIDLNVNPQKSISSTSELSNNSTEEISNTIKIGAEVGFQIEERDAVVLAEAIGDNGGKKTAS</sequence>
<evidence type="ECO:0000313" key="2">
    <source>
        <dbReference type="Proteomes" id="UP001055811"/>
    </source>
</evidence>
<reference evidence="2" key="1">
    <citation type="journal article" date="2022" name="Mol. Ecol. Resour.">
        <title>The genomes of chicory, endive, great burdock and yacon provide insights into Asteraceae palaeo-polyploidization history and plant inulin production.</title>
        <authorList>
            <person name="Fan W."/>
            <person name="Wang S."/>
            <person name="Wang H."/>
            <person name="Wang A."/>
            <person name="Jiang F."/>
            <person name="Liu H."/>
            <person name="Zhao H."/>
            <person name="Xu D."/>
            <person name="Zhang Y."/>
        </authorList>
    </citation>
    <scope>NUCLEOTIDE SEQUENCE [LARGE SCALE GENOMIC DNA]</scope>
    <source>
        <strain evidence="2">cv. Punajuju</strain>
    </source>
</reference>
<keyword evidence="2" id="KW-1185">Reference proteome</keyword>
<dbReference type="Proteomes" id="UP001055811">
    <property type="component" value="Linkage Group LG03"/>
</dbReference>
<organism evidence="1 2">
    <name type="scientific">Cichorium intybus</name>
    <name type="common">Chicory</name>
    <dbReference type="NCBI Taxonomy" id="13427"/>
    <lineage>
        <taxon>Eukaryota</taxon>
        <taxon>Viridiplantae</taxon>
        <taxon>Streptophyta</taxon>
        <taxon>Embryophyta</taxon>
        <taxon>Tracheophyta</taxon>
        <taxon>Spermatophyta</taxon>
        <taxon>Magnoliopsida</taxon>
        <taxon>eudicotyledons</taxon>
        <taxon>Gunneridae</taxon>
        <taxon>Pentapetalae</taxon>
        <taxon>asterids</taxon>
        <taxon>campanulids</taxon>
        <taxon>Asterales</taxon>
        <taxon>Asteraceae</taxon>
        <taxon>Cichorioideae</taxon>
        <taxon>Cichorieae</taxon>
        <taxon>Cichoriinae</taxon>
        <taxon>Cichorium</taxon>
    </lineage>
</organism>
<accession>A0ACB9F7J5</accession>
<name>A0ACB9F7J5_CICIN</name>
<dbReference type="EMBL" id="CM042011">
    <property type="protein sequence ID" value="KAI3766617.1"/>
    <property type="molecule type" value="Genomic_DNA"/>
</dbReference>